<sequence>MQARFMFFAAVAGFLGVAMGAFGAHGLKQVLSEHYLDIYKTAVSYQMWHALLLALIAALPPQKHLTWAGWALVAGILLFSGSLYLLALLNIGWLGMITPLGGLAFLLAWGLLAYAAFQHQRNSTDG</sequence>
<evidence type="ECO:0000256" key="1">
    <source>
        <dbReference type="ARBA" id="ARBA00004141"/>
    </source>
</evidence>
<feature type="transmembrane region" description="Helical" evidence="6">
    <location>
        <begin position="93"/>
        <end position="117"/>
    </location>
</feature>
<dbReference type="Proteomes" id="UP000008888">
    <property type="component" value="Chromosome"/>
</dbReference>
<dbReference type="GO" id="GO:0005886">
    <property type="term" value="C:plasma membrane"/>
    <property type="evidence" value="ECO:0007669"/>
    <property type="project" value="TreeGrafter"/>
</dbReference>
<dbReference type="STRING" id="857087.Metme_4193"/>
<reference evidence="8" key="3">
    <citation type="submission" date="2011-05" db="EMBL/GenBank/DDBJ databases">
        <title>Complete sequence of Methylomonas methanica MC09.</title>
        <authorList>
            <consortium name="US DOE Joint Genome Institute"/>
            <person name="Lucas S."/>
            <person name="Han J."/>
            <person name="Lapidus A."/>
            <person name="Cheng J.-F."/>
            <person name="Goodwin L."/>
            <person name="Pitluck S."/>
            <person name="Peters L."/>
            <person name="Mikhailova N."/>
            <person name="Teshima H."/>
            <person name="Han C."/>
            <person name="Tapia R."/>
            <person name="Land M."/>
            <person name="Hauser L."/>
            <person name="Kyrpides N."/>
            <person name="Ivanova N."/>
            <person name="Pagani I."/>
            <person name="Stein L."/>
            <person name="Woyke T."/>
        </authorList>
    </citation>
    <scope>NUCLEOTIDE SEQUENCE [LARGE SCALE GENOMIC DNA]</scope>
    <source>
        <strain evidence="8">MC09</strain>
    </source>
</reference>
<evidence type="ECO:0000256" key="2">
    <source>
        <dbReference type="ARBA" id="ARBA00009694"/>
    </source>
</evidence>
<keyword evidence="3 6" id="KW-0812">Transmembrane</keyword>
<dbReference type="HOGENOM" id="CLU_096548_3_1_6"/>
<evidence type="ECO:0008006" key="9">
    <source>
        <dbReference type="Google" id="ProtNLM"/>
    </source>
</evidence>
<evidence type="ECO:0000256" key="6">
    <source>
        <dbReference type="SAM" id="Phobius"/>
    </source>
</evidence>
<dbReference type="RefSeq" id="WP_013820759.1">
    <property type="nucleotide sequence ID" value="NC_015572.1"/>
</dbReference>
<proteinExistence type="inferred from homology"/>
<dbReference type="EMBL" id="CP002738">
    <property type="protein sequence ID" value="AEG02544.1"/>
    <property type="molecule type" value="Genomic_DNA"/>
</dbReference>
<dbReference type="PANTHER" id="PTHR43461:SF1">
    <property type="entry name" value="TRANSMEMBRANE PROTEIN 256"/>
    <property type="match status" value="1"/>
</dbReference>
<comment type="similarity">
    <text evidence="2">Belongs to the UPF0382 family.</text>
</comment>
<dbReference type="eggNOG" id="COG2363">
    <property type="taxonomic scope" value="Bacteria"/>
</dbReference>
<reference evidence="7 8" key="1">
    <citation type="journal article" date="2011" name="J. Bacteriol.">
        <title>Complete Genome Sequence of the Aerobic Marine Methanotroph Methylomonas methanica MC09.</title>
        <authorList>
            <person name="Boden R."/>
            <person name="Cunliffe M."/>
            <person name="Scanlan J."/>
            <person name="Moussard H."/>
            <person name="Kits K.D."/>
            <person name="Klotz M.G."/>
            <person name="Jetten M.S."/>
            <person name="Vuilleumier S."/>
            <person name="Han J."/>
            <person name="Peters L."/>
            <person name="Mikhailova N."/>
            <person name="Teshima H."/>
            <person name="Tapia R."/>
            <person name="Kyrpides N."/>
            <person name="Ivanova N."/>
            <person name="Pagani I."/>
            <person name="Cheng J.F."/>
            <person name="Goodwin L."/>
            <person name="Han C."/>
            <person name="Hauser L."/>
            <person name="Land M.L."/>
            <person name="Lapidus A."/>
            <person name="Lucas S."/>
            <person name="Pitluck S."/>
            <person name="Woyke T."/>
            <person name="Stein L."/>
            <person name="Murrell J.C."/>
        </authorList>
    </citation>
    <scope>NUCLEOTIDE SEQUENCE [LARGE SCALE GENOMIC DNA]</scope>
    <source>
        <strain evidence="7 8">MC09</strain>
    </source>
</reference>
<keyword evidence="8" id="KW-1185">Reference proteome</keyword>
<accession>G0A201</accession>
<evidence type="ECO:0000313" key="8">
    <source>
        <dbReference type="Proteomes" id="UP000008888"/>
    </source>
</evidence>
<dbReference type="InterPro" id="IPR006696">
    <property type="entry name" value="DUF423"/>
</dbReference>
<keyword evidence="5 6" id="KW-0472">Membrane</keyword>
<evidence type="ECO:0000256" key="4">
    <source>
        <dbReference type="ARBA" id="ARBA00022989"/>
    </source>
</evidence>
<comment type="subcellular location">
    <subcellularLocation>
        <location evidence="1">Membrane</location>
        <topology evidence="1">Multi-pass membrane protein</topology>
    </subcellularLocation>
</comment>
<dbReference type="Pfam" id="PF04241">
    <property type="entry name" value="DUF423"/>
    <property type="match status" value="1"/>
</dbReference>
<gene>
    <name evidence="7" type="ordered locus">Metme_4193</name>
</gene>
<keyword evidence="4 6" id="KW-1133">Transmembrane helix</keyword>
<evidence type="ECO:0000256" key="3">
    <source>
        <dbReference type="ARBA" id="ARBA00022692"/>
    </source>
</evidence>
<name>G0A201_METMM</name>
<evidence type="ECO:0000313" key="7">
    <source>
        <dbReference type="EMBL" id="AEG02544.1"/>
    </source>
</evidence>
<organism evidence="7 8">
    <name type="scientific">Methylomonas methanica (strain DSM 25384 / MC09)</name>
    <dbReference type="NCBI Taxonomy" id="857087"/>
    <lineage>
        <taxon>Bacteria</taxon>
        <taxon>Pseudomonadati</taxon>
        <taxon>Pseudomonadota</taxon>
        <taxon>Gammaproteobacteria</taxon>
        <taxon>Methylococcales</taxon>
        <taxon>Methylococcaceae</taxon>
        <taxon>Methylomonas</taxon>
    </lineage>
</organism>
<dbReference type="AlphaFoldDB" id="G0A201"/>
<feature type="transmembrane region" description="Helical" evidence="6">
    <location>
        <begin position="67"/>
        <end position="87"/>
    </location>
</feature>
<dbReference type="KEGG" id="mmt:Metme_4193"/>
<reference key="2">
    <citation type="submission" date="2011-05" db="EMBL/GenBank/DDBJ databases">
        <title>Complete genome sequence of the aerobic marine methanotroph Methylomonas methanica MC09.</title>
        <authorList>
            <person name="Boden R."/>
            <person name="Cunliffe M."/>
            <person name="Scanlan J."/>
            <person name="Moussard H."/>
            <person name="Kits K.D."/>
            <person name="Klotz M."/>
            <person name="Jetten M."/>
            <person name="Vuilleumier S."/>
            <person name="Han J."/>
            <person name="Peters L."/>
            <person name="Mikhailova N."/>
            <person name="Teshima H."/>
            <person name="Tapia R."/>
            <person name="Kyrpides N."/>
            <person name="Ivanova N."/>
            <person name="Pagani I."/>
            <person name="Cheng J.-F."/>
            <person name="Goodwin L."/>
            <person name="Han C."/>
            <person name="Hauser L."/>
            <person name="Land M."/>
            <person name="Lapidus A."/>
            <person name="Lucas S."/>
            <person name="Pitluck S."/>
            <person name="Woyke T."/>
            <person name="Stein L.Y."/>
            <person name="Murrell C."/>
        </authorList>
    </citation>
    <scope>NUCLEOTIDE SEQUENCE</scope>
    <source>
        <strain>MC09</strain>
    </source>
</reference>
<feature type="transmembrane region" description="Helical" evidence="6">
    <location>
        <begin position="42"/>
        <end position="60"/>
    </location>
</feature>
<protein>
    <recommendedName>
        <fullName evidence="9">DUF423 domain-containing protein</fullName>
    </recommendedName>
</protein>
<evidence type="ECO:0000256" key="5">
    <source>
        <dbReference type="ARBA" id="ARBA00023136"/>
    </source>
</evidence>
<dbReference type="PANTHER" id="PTHR43461">
    <property type="entry name" value="TRANSMEMBRANE PROTEIN 256"/>
    <property type="match status" value="1"/>
</dbReference>